<gene>
    <name evidence="1" type="ORF">QE367_002251</name>
</gene>
<dbReference type="Proteomes" id="UP001260188">
    <property type="component" value="Unassembled WGS sequence"/>
</dbReference>
<dbReference type="SUPFAM" id="SSF56655">
    <property type="entry name" value="Carbohydrate phosphatase"/>
    <property type="match status" value="1"/>
</dbReference>
<evidence type="ECO:0000313" key="1">
    <source>
        <dbReference type="EMBL" id="MDR6168047.1"/>
    </source>
</evidence>
<dbReference type="Pfam" id="PF00459">
    <property type="entry name" value="Inositol_P"/>
    <property type="match status" value="1"/>
</dbReference>
<keyword evidence="2" id="KW-1185">Reference proteome</keyword>
<protein>
    <submittedName>
        <fullName evidence="1">Myo-inositol-1(Or 4)-monophosphatase</fullName>
        <ecNumber evidence="1">3.1.3.25</ecNumber>
    </submittedName>
</protein>
<dbReference type="EMBL" id="JAVIZA010000001">
    <property type="protein sequence ID" value="MDR6168047.1"/>
    <property type="molecule type" value="Genomic_DNA"/>
</dbReference>
<dbReference type="PANTHER" id="PTHR20854">
    <property type="entry name" value="INOSITOL MONOPHOSPHATASE"/>
    <property type="match status" value="1"/>
</dbReference>
<organism evidence="1 2">
    <name type="scientific">Microbacterium paludicola</name>
    <dbReference type="NCBI Taxonomy" id="300019"/>
    <lineage>
        <taxon>Bacteria</taxon>
        <taxon>Bacillati</taxon>
        <taxon>Actinomycetota</taxon>
        <taxon>Actinomycetes</taxon>
        <taxon>Micrococcales</taxon>
        <taxon>Microbacteriaceae</taxon>
        <taxon>Microbacterium</taxon>
    </lineage>
</organism>
<dbReference type="Gene3D" id="3.40.190.80">
    <property type="match status" value="1"/>
</dbReference>
<comment type="caution">
    <text evidence="1">The sequence shown here is derived from an EMBL/GenBank/DDBJ whole genome shotgun (WGS) entry which is preliminary data.</text>
</comment>
<dbReference type="PANTHER" id="PTHR20854:SF4">
    <property type="entry name" value="INOSITOL-1-MONOPHOSPHATASE-RELATED"/>
    <property type="match status" value="1"/>
</dbReference>
<sequence>MDLQRAADLAIALAREVGDFAVAERATARVHAKGDRADLVTHVDREAERRIVAALRREYPDHAILGEEGGEQGAEGSEWRWLIDPLDGTHNYVLGLDVYGVCITLCHHERPVMAVVHDSPRHRTFWAIEGRGAFSAGASPEAGVAASRLAIDGAGELSHATVAFTQGYGVGHDDPRRNQLFDRLERRAKRVLRSWAPSSDWALLVTGGLGALVAYRNEIWDLVGGALIVTEAGAASWTSADGDLVIVGRPDVVTALRELVTR</sequence>
<dbReference type="InterPro" id="IPR000760">
    <property type="entry name" value="Inositol_monophosphatase-like"/>
</dbReference>
<accession>A0ABU1I2D9</accession>
<keyword evidence="1" id="KW-0378">Hydrolase</keyword>
<reference evidence="1 2" key="1">
    <citation type="submission" date="2023-08" db="EMBL/GenBank/DDBJ databases">
        <title>Functional and genomic diversity of the sorghum phyllosphere microbiome.</title>
        <authorList>
            <person name="Shade A."/>
        </authorList>
    </citation>
    <scope>NUCLEOTIDE SEQUENCE [LARGE SCALE GENOMIC DNA]</scope>
    <source>
        <strain evidence="1 2">SORGH_AS_0919</strain>
    </source>
</reference>
<proteinExistence type="predicted"/>
<name>A0ABU1I2D9_9MICO</name>
<dbReference type="GO" id="GO:0052834">
    <property type="term" value="F:inositol monophosphate phosphatase activity"/>
    <property type="evidence" value="ECO:0007669"/>
    <property type="project" value="UniProtKB-EC"/>
</dbReference>
<dbReference type="EC" id="3.1.3.25" evidence="1"/>
<dbReference type="RefSeq" id="WP_309666819.1">
    <property type="nucleotide sequence ID" value="NZ_JAVIZA010000001.1"/>
</dbReference>
<evidence type="ECO:0000313" key="2">
    <source>
        <dbReference type="Proteomes" id="UP001260188"/>
    </source>
</evidence>
<dbReference type="PRINTS" id="PR00377">
    <property type="entry name" value="IMPHPHTASES"/>
</dbReference>
<dbReference type="Gene3D" id="3.30.540.10">
    <property type="entry name" value="Fructose-1,6-Bisphosphatase, subunit A, domain 1"/>
    <property type="match status" value="1"/>
</dbReference>